<accession>A0A4Q9QLR6</accession>
<gene>
    <name evidence="2" type="ORF">DNK06_13300</name>
</gene>
<proteinExistence type="predicted"/>
<feature type="coiled-coil region" evidence="1">
    <location>
        <begin position="13"/>
        <end position="65"/>
    </location>
</feature>
<dbReference type="Proteomes" id="UP000292302">
    <property type="component" value="Unassembled WGS sequence"/>
</dbReference>
<evidence type="ECO:0000313" key="2">
    <source>
        <dbReference type="EMBL" id="TBU79378.1"/>
    </source>
</evidence>
<reference evidence="2 3" key="1">
    <citation type="submission" date="2018-06" db="EMBL/GenBank/DDBJ databases">
        <title>Three novel Pseudomonas species isolated from symptomatic oak.</title>
        <authorList>
            <person name="Bueno-Gonzalez V."/>
            <person name="Brady C."/>
        </authorList>
    </citation>
    <scope>NUCLEOTIDE SEQUENCE [LARGE SCALE GENOMIC DNA]</scope>
    <source>
        <strain evidence="2 3">P9A</strain>
    </source>
</reference>
<comment type="caution">
    <text evidence="2">The sequence shown here is derived from an EMBL/GenBank/DDBJ whole genome shotgun (WGS) entry which is preliminary data.</text>
</comment>
<evidence type="ECO:0000313" key="3">
    <source>
        <dbReference type="Proteomes" id="UP000292302"/>
    </source>
</evidence>
<keyword evidence="1" id="KW-0175">Coiled coil</keyword>
<dbReference type="EMBL" id="QJUI01000010">
    <property type="protein sequence ID" value="TBU79378.1"/>
    <property type="molecule type" value="Genomic_DNA"/>
</dbReference>
<keyword evidence="3" id="KW-1185">Reference proteome</keyword>
<evidence type="ECO:0000256" key="1">
    <source>
        <dbReference type="SAM" id="Coils"/>
    </source>
</evidence>
<dbReference type="AlphaFoldDB" id="A0A4Q9QLR6"/>
<sequence length="144" mass="16698">MFSTITDALESFIGHEQQRIKEHKEAIAETKKKLKLQKEAHLREIKKLEKDNMEIEQVLRATQTQFELQIMKLIQIRLQLDNPYAAHVPTDAIKEKAISLFENERNEVLKRMGTLSLGLRRPASNTERLWDRAVSEIASTDTDS</sequence>
<organism evidence="2 3">
    <name type="scientific">Phytopseudomonas daroniae</name>
    <dbReference type="NCBI Taxonomy" id="2487519"/>
    <lineage>
        <taxon>Bacteria</taxon>
        <taxon>Pseudomonadati</taxon>
        <taxon>Pseudomonadota</taxon>
        <taxon>Gammaproteobacteria</taxon>
        <taxon>Pseudomonadales</taxon>
        <taxon>Pseudomonadaceae</taxon>
        <taxon>Phytopseudomonas</taxon>
    </lineage>
</organism>
<protein>
    <submittedName>
        <fullName evidence="2">Uncharacterized protein</fullName>
    </submittedName>
</protein>
<name>A0A4Q9QLR6_9GAMM</name>